<protein>
    <recommendedName>
        <fullName evidence="1">non-specific serine/threonine protein kinase</fullName>
        <ecNumber evidence="1">2.7.11.1</ecNumber>
    </recommendedName>
</protein>
<evidence type="ECO:0000313" key="6">
    <source>
        <dbReference type="Proteomes" id="UP000813427"/>
    </source>
</evidence>
<dbReference type="EC" id="2.7.11.1" evidence="1"/>
<feature type="domain" description="Aminoglycoside phosphotransferase" evidence="4">
    <location>
        <begin position="19"/>
        <end position="61"/>
    </location>
</feature>
<evidence type="ECO:0000313" key="5">
    <source>
        <dbReference type="EMBL" id="KAH7262793.1"/>
    </source>
</evidence>
<dbReference type="InterPro" id="IPR008266">
    <property type="entry name" value="Tyr_kinase_AS"/>
</dbReference>
<name>A0A8K0SDT1_9HYPO</name>
<reference evidence="5" key="1">
    <citation type="journal article" date="2021" name="Nat. Commun.">
        <title>Genetic determinants of endophytism in the Arabidopsis root mycobiome.</title>
        <authorList>
            <person name="Mesny F."/>
            <person name="Miyauchi S."/>
            <person name="Thiergart T."/>
            <person name="Pickel B."/>
            <person name="Atanasova L."/>
            <person name="Karlsson M."/>
            <person name="Huettel B."/>
            <person name="Barry K.W."/>
            <person name="Haridas S."/>
            <person name="Chen C."/>
            <person name="Bauer D."/>
            <person name="Andreopoulos W."/>
            <person name="Pangilinan J."/>
            <person name="LaButti K."/>
            <person name="Riley R."/>
            <person name="Lipzen A."/>
            <person name="Clum A."/>
            <person name="Drula E."/>
            <person name="Henrissat B."/>
            <person name="Kohler A."/>
            <person name="Grigoriev I.V."/>
            <person name="Martin F.M."/>
            <person name="Hacquard S."/>
        </authorList>
    </citation>
    <scope>NUCLEOTIDE SEQUENCE</scope>
    <source>
        <strain evidence="5">MPI-SDFR-AT-0068</strain>
    </source>
</reference>
<comment type="catalytic activity">
    <reaction evidence="3">
        <text>L-seryl-[protein] + ATP = O-phospho-L-seryl-[protein] + ADP + H(+)</text>
        <dbReference type="Rhea" id="RHEA:17989"/>
        <dbReference type="Rhea" id="RHEA-COMP:9863"/>
        <dbReference type="Rhea" id="RHEA-COMP:11604"/>
        <dbReference type="ChEBI" id="CHEBI:15378"/>
        <dbReference type="ChEBI" id="CHEBI:29999"/>
        <dbReference type="ChEBI" id="CHEBI:30616"/>
        <dbReference type="ChEBI" id="CHEBI:83421"/>
        <dbReference type="ChEBI" id="CHEBI:456216"/>
        <dbReference type="EC" id="2.7.11.1"/>
    </reaction>
</comment>
<evidence type="ECO:0000259" key="4">
    <source>
        <dbReference type="Pfam" id="PF01636"/>
    </source>
</evidence>
<proteinExistence type="predicted"/>
<evidence type="ECO:0000256" key="3">
    <source>
        <dbReference type="ARBA" id="ARBA00048679"/>
    </source>
</evidence>
<dbReference type="Pfam" id="PF01636">
    <property type="entry name" value="APH"/>
    <property type="match status" value="1"/>
</dbReference>
<organism evidence="5 6">
    <name type="scientific">Fusarium tricinctum</name>
    <dbReference type="NCBI Taxonomy" id="61284"/>
    <lineage>
        <taxon>Eukaryota</taxon>
        <taxon>Fungi</taxon>
        <taxon>Dikarya</taxon>
        <taxon>Ascomycota</taxon>
        <taxon>Pezizomycotina</taxon>
        <taxon>Sordariomycetes</taxon>
        <taxon>Hypocreomycetidae</taxon>
        <taxon>Hypocreales</taxon>
        <taxon>Nectriaceae</taxon>
        <taxon>Fusarium</taxon>
        <taxon>Fusarium tricinctum species complex</taxon>
    </lineage>
</organism>
<dbReference type="SUPFAM" id="SSF56112">
    <property type="entry name" value="Protein kinase-like (PK-like)"/>
    <property type="match status" value="1"/>
</dbReference>
<dbReference type="Gene3D" id="3.90.1200.10">
    <property type="match status" value="1"/>
</dbReference>
<comment type="catalytic activity">
    <reaction evidence="2">
        <text>L-threonyl-[protein] + ATP = O-phospho-L-threonyl-[protein] + ADP + H(+)</text>
        <dbReference type="Rhea" id="RHEA:46608"/>
        <dbReference type="Rhea" id="RHEA-COMP:11060"/>
        <dbReference type="Rhea" id="RHEA-COMP:11605"/>
        <dbReference type="ChEBI" id="CHEBI:15378"/>
        <dbReference type="ChEBI" id="CHEBI:30013"/>
        <dbReference type="ChEBI" id="CHEBI:30616"/>
        <dbReference type="ChEBI" id="CHEBI:61977"/>
        <dbReference type="ChEBI" id="CHEBI:456216"/>
        <dbReference type="EC" id="2.7.11.1"/>
    </reaction>
</comment>
<dbReference type="Proteomes" id="UP000813427">
    <property type="component" value="Unassembled WGS sequence"/>
</dbReference>
<dbReference type="PANTHER" id="PTHR21310:SF15">
    <property type="entry name" value="AMINOGLYCOSIDE PHOSPHOTRANSFERASE DOMAIN-CONTAINING PROTEIN"/>
    <property type="match status" value="1"/>
</dbReference>
<evidence type="ECO:0000256" key="1">
    <source>
        <dbReference type="ARBA" id="ARBA00012513"/>
    </source>
</evidence>
<dbReference type="InterPro" id="IPR011009">
    <property type="entry name" value="Kinase-like_dom_sf"/>
</dbReference>
<dbReference type="PANTHER" id="PTHR21310">
    <property type="entry name" value="AMINOGLYCOSIDE PHOSPHOTRANSFERASE-RELATED-RELATED"/>
    <property type="match status" value="1"/>
</dbReference>
<dbReference type="OrthoDB" id="8300194at2759"/>
<dbReference type="AlphaFoldDB" id="A0A8K0SDT1"/>
<dbReference type="InterPro" id="IPR051678">
    <property type="entry name" value="AGP_Transferase"/>
</dbReference>
<dbReference type="InterPro" id="IPR002575">
    <property type="entry name" value="Aminoglycoside_PTrfase"/>
</dbReference>
<accession>A0A8K0SDT1</accession>
<comment type="caution">
    <text evidence="5">The sequence shown here is derived from an EMBL/GenBank/DDBJ whole genome shotgun (WGS) entry which is preliminary data.</text>
</comment>
<evidence type="ECO:0000256" key="2">
    <source>
        <dbReference type="ARBA" id="ARBA00047899"/>
    </source>
</evidence>
<dbReference type="GO" id="GO:0004674">
    <property type="term" value="F:protein serine/threonine kinase activity"/>
    <property type="evidence" value="ECO:0007669"/>
    <property type="project" value="UniProtKB-EC"/>
</dbReference>
<gene>
    <name evidence="5" type="ORF">BKA59DRAFT_39469</name>
</gene>
<sequence length="142" mass="16439">MEDVAPFLGHSLAKMHTSTYQTHFTHADLCPKNIIVRHGRVAAMIDWEFAGWYPEYWEFTKANCNPFPGEGWWDYLRLALPCYDAELAAEMVLWERIPELGTRYISYRNGVSCEHPGSDPSVTWLDGRKDCQPTDLWSLVKL</sequence>
<dbReference type="PROSITE" id="PS00109">
    <property type="entry name" value="PROTEIN_KINASE_TYR"/>
    <property type="match status" value="1"/>
</dbReference>
<keyword evidence="6" id="KW-1185">Reference proteome</keyword>
<dbReference type="EMBL" id="JAGPXF010000001">
    <property type="protein sequence ID" value="KAH7262793.1"/>
    <property type="molecule type" value="Genomic_DNA"/>
</dbReference>